<sequence>MGPDNISPWVLRKGAEMLCVRLTTVFNTSLETGHLPEKWKTANVVPIFRKGNRNEALNYRPVSLTCIVCNVMEKIIRRRVVEHLERNKIINENQHGFMEGKSCVTNLLEFYDKVT</sequence>
<reference evidence="1 2" key="1">
    <citation type="journal article" date="2024" name="BMC Genomics">
        <title>Genome assembly of redclaw crayfish (Cherax quadricarinatus) provides insights into its immune adaptation and hypoxia tolerance.</title>
        <authorList>
            <person name="Liu Z."/>
            <person name="Zheng J."/>
            <person name="Li H."/>
            <person name="Fang K."/>
            <person name="Wang S."/>
            <person name="He J."/>
            <person name="Zhou D."/>
            <person name="Weng S."/>
            <person name="Chi M."/>
            <person name="Gu Z."/>
            <person name="He J."/>
            <person name="Li F."/>
            <person name="Wang M."/>
        </authorList>
    </citation>
    <scope>NUCLEOTIDE SEQUENCE [LARGE SCALE GENOMIC DNA]</scope>
    <source>
        <strain evidence="1">ZL_2023a</strain>
    </source>
</reference>
<organism evidence="1 2">
    <name type="scientific">Cherax quadricarinatus</name>
    <name type="common">Australian red claw crayfish</name>
    <dbReference type="NCBI Taxonomy" id="27406"/>
    <lineage>
        <taxon>Eukaryota</taxon>
        <taxon>Metazoa</taxon>
        <taxon>Ecdysozoa</taxon>
        <taxon>Arthropoda</taxon>
        <taxon>Crustacea</taxon>
        <taxon>Multicrustacea</taxon>
        <taxon>Malacostraca</taxon>
        <taxon>Eumalacostraca</taxon>
        <taxon>Eucarida</taxon>
        <taxon>Decapoda</taxon>
        <taxon>Pleocyemata</taxon>
        <taxon>Astacidea</taxon>
        <taxon>Parastacoidea</taxon>
        <taxon>Parastacidae</taxon>
        <taxon>Cherax</taxon>
    </lineage>
</organism>
<comment type="caution">
    <text evidence="1">The sequence shown here is derived from an EMBL/GenBank/DDBJ whole genome shotgun (WGS) entry which is preliminary data.</text>
</comment>
<gene>
    <name evidence="1" type="ORF">OTU49_005821</name>
</gene>
<keyword evidence="2" id="KW-1185">Reference proteome</keyword>
<name>A0AAW0WU34_CHEQU</name>
<dbReference type="Proteomes" id="UP001445076">
    <property type="component" value="Unassembled WGS sequence"/>
</dbReference>
<dbReference type="AlphaFoldDB" id="A0AAW0WU34"/>
<evidence type="ECO:0000313" key="1">
    <source>
        <dbReference type="EMBL" id="KAK8734465.1"/>
    </source>
</evidence>
<dbReference type="PANTHER" id="PTHR33395">
    <property type="entry name" value="TRANSCRIPTASE, PUTATIVE-RELATED-RELATED"/>
    <property type="match status" value="1"/>
</dbReference>
<proteinExistence type="predicted"/>
<evidence type="ECO:0000313" key="2">
    <source>
        <dbReference type="Proteomes" id="UP001445076"/>
    </source>
</evidence>
<evidence type="ECO:0008006" key="3">
    <source>
        <dbReference type="Google" id="ProtNLM"/>
    </source>
</evidence>
<feature type="non-terminal residue" evidence="1">
    <location>
        <position position="115"/>
    </location>
</feature>
<dbReference type="PANTHER" id="PTHR33395:SF22">
    <property type="entry name" value="REVERSE TRANSCRIPTASE DOMAIN-CONTAINING PROTEIN"/>
    <property type="match status" value="1"/>
</dbReference>
<dbReference type="EMBL" id="JARKIK010000050">
    <property type="protein sequence ID" value="KAK8734465.1"/>
    <property type="molecule type" value="Genomic_DNA"/>
</dbReference>
<accession>A0AAW0WU34</accession>
<protein>
    <recommendedName>
        <fullName evidence="3">Reverse transcriptase domain-containing protein</fullName>
    </recommendedName>
</protein>